<keyword evidence="4 7" id="KW-0560">Oxidoreductase</keyword>
<dbReference type="Pfam" id="PF00067">
    <property type="entry name" value="p450"/>
    <property type="match status" value="1"/>
</dbReference>
<dbReference type="InterPro" id="IPR036396">
    <property type="entry name" value="Cyt_P450_sf"/>
</dbReference>
<accession>A0AAV8GPP2</accession>
<dbReference type="GO" id="GO:0016705">
    <property type="term" value="F:oxidoreductase activity, acting on paired donors, with incorporation or reduction of molecular oxygen"/>
    <property type="evidence" value="ECO:0007669"/>
    <property type="project" value="InterPro"/>
</dbReference>
<dbReference type="PRINTS" id="PR00463">
    <property type="entry name" value="EP450I"/>
</dbReference>
<sequence>MASYYLLLSLLLFPFLLFLKIISTSPKHRYRLPPGPWTIPIIGSIHHLIGAGHPHYALRDLSRKYGDLMYLQLGEIPSVVVSSKEAAREVLKTHDLAFSTRFAHSTVKILYYDGKDMGFAPYGEHWRELRKICVLELLSSKQVQSFRSVRDEEVRSMIQWISNSASSSGGIVNLSEGLLVMINNVVLRAIMGNKFKDQKKALNDVLKVFDLITGFNLANLFPSSGIVNMISGTKQKAKECHWTLDQLLDSIIQEHRTRESDGEVEDLLRVLLKLYDENSENNLLTPDIIKAVILDLITAGTDTTTVTLDWTIAELMKNPEVMQKAQTEVRQQLQGRDYITESDLAKLNFLHLVIKETMRLHPPGPLLPRECREACKIFGYNIPKGACVLVNLWALGRDSKHWKDADDFKPDRFADMNSDVSLNALEFIPFGAGRRSCPGMSFGLAILELALANLLYHFNWELPCGMKPDELDMTETFGFTTRKKIPLLLQAQRYIALT</sequence>
<dbReference type="PANTHER" id="PTHR47955">
    <property type="entry name" value="CYTOCHROME P450 FAMILY 71 PROTEIN"/>
    <property type="match status" value="1"/>
</dbReference>
<dbReference type="PANTHER" id="PTHR47955:SF8">
    <property type="entry name" value="CYTOCHROME P450 71D11-LIKE"/>
    <property type="match status" value="1"/>
</dbReference>
<keyword evidence="8" id="KW-0732">Signal</keyword>
<dbReference type="CDD" id="cd11072">
    <property type="entry name" value="CYP71-like"/>
    <property type="match status" value="1"/>
</dbReference>
<dbReference type="PROSITE" id="PS00086">
    <property type="entry name" value="CYTOCHROME_P450"/>
    <property type="match status" value="1"/>
</dbReference>
<evidence type="ECO:0000256" key="8">
    <source>
        <dbReference type="SAM" id="SignalP"/>
    </source>
</evidence>
<dbReference type="Gene3D" id="1.10.630.10">
    <property type="entry name" value="Cytochrome P450"/>
    <property type="match status" value="1"/>
</dbReference>
<feature type="binding site" description="axial binding residue" evidence="6">
    <location>
        <position position="437"/>
    </location>
    <ligand>
        <name>heme</name>
        <dbReference type="ChEBI" id="CHEBI:30413"/>
    </ligand>
    <ligandPart>
        <name>Fe</name>
        <dbReference type="ChEBI" id="CHEBI:18248"/>
    </ligandPart>
</feature>
<dbReference type="FunFam" id="1.10.630.10:FF:000064">
    <property type="entry name" value="Cytochrome P450 monooxygenase"/>
    <property type="match status" value="1"/>
</dbReference>
<dbReference type="AlphaFoldDB" id="A0AAV8GPP2"/>
<keyword evidence="7" id="KW-0503">Monooxygenase</keyword>
<reference evidence="9" key="1">
    <citation type="submission" date="2022-08" db="EMBL/GenBank/DDBJ databases">
        <authorList>
            <person name="Marques A."/>
        </authorList>
    </citation>
    <scope>NUCLEOTIDE SEQUENCE</scope>
    <source>
        <strain evidence="9">RhyPub2mFocal</strain>
        <tissue evidence="9">Leaves</tissue>
    </source>
</reference>
<comment type="similarity">
    <text evidence="1 7">Belongs to the cytochrome P450 family.</text>
</comment>
<protein>
    <submittedName>
        <fullName evidence="9">Cytochrome P450 family 71 polypeptide</fullName>
    </submittedName>
</protein>
<feature type="chain" id="PRO_5043316952" evidence="8">
    <location>
        <begin position="25"/>
        <end position="498"/>
    </location>
</feature>
<evidence type="ECO:0000256" key="1">
    <source>
        <dbReference type="ARBA" id="ARBA00010617"/>
    </source>
</evidence>
<keyword evidence="5 6" id="KW-0408">Iron</keyword>
<proteinExistence type="inferred from homology"/>
<comment type="caution">
    <text evidence="9">The sequence shown here is derived from an EMBL/GenBank/DDBJ whole genome shotgun (WGS) entry which is preliminary data.</text>
</comment>
<dbReference type="SUPFAM" id="SSF48264">
    <property type="entry name" value="Cytochrome P450"/>
    <property type="match status" value="1"/>
</dbReference>
<evidence type="ECO:0000256" key="7">
    <source>
        <dbReference type="RuleBase" id="RU000461"/>
    </source>
</evidence>
<dbReference type="InterPro" id="IPR017972">
    <property type="entry name" value="Cyt_P450_CS"/>
</dbReference>
<dbReference type="GO" id="GO:0020037">
    <property type="term" value="F:heme binding"/>
    <property type="evidence" value="ECO:0007669"/>
    <property type="project" value="InterPro"/>
</dbReference>
<evidence type="ECO:0000256" key="4">
    <source>
        <dbReference type="ARBA" id="ARBA00023002"/>
    </source>
</evidence>
<dbReference type="Proteomes" id="UP001140206">
    <property type="component" value="Chromosome 1"/>
</dbReference>
<name>A0AAV8GPP2_9POAL</name>
<evidence type="ECO:0000313" key="10">
    <source>
        <dbReference type="Proteomes" id="UP001140206"/>
    </source>
</evidence>
<organism evidence="9 10">
    <name type="scientific">Rhynchospora pubera</name>
    <dbReference type="NCBI Taxonomy" id="906938"/>
    <lineage>
        <taxon>Eukaryota</taxon>
        <taxon>Viridiplantae</taxon>
        <taxon>Streptophyta</taxon>
        <taxon>Embryophyta</taxon>
        <taxon>Tracheophyta</taxon>
        <taxon>Spermatophyta</taxon>
        <taxon>Magnoliopsida</taxon>
        <taxon>Liliopsida</taxon>
        <taxon>Poales</taxon>
        <taxon>Cyperaceae</taxon>
        <taxon>Cyperoideae</taxon>
        <taxon>Rhynchosporeae</taxon>
        <taxon>Rhynchospora</taxon>
    </lineage>
</organism>
<dbReference type="GO" id="GO:0005506">
    <property type="term" value="F:iron ion binding"/>
    <property type="evidence" value="ECO:0007669"/>
    <property type="project" value="InterPro"/>
</dbReference>
<evidence type="ECO:0000256" key="5">
    <source>
        <dbReference type="ARBA" id="ARBA00023004"/>
    </source>
</evidence>
<dbReference type="InterPro" id="IPR002401">
    <property type="entry name" value="Cyt_P450_E_grp-I"/>
</dbReference>
<comment type="cofactor">
    <cofactor evidence="6">
        <name>heme</name>
        <dbReference type="ChEBI" id="CHEBI:30413"/>
    </cofactor>
</comment>
<dbReference type="GO" id="GO:0004497">
    <property type="term" value="F:monooxygenase activity"/>
    <property type="evidence" value="ECO:0007669"/>
    <property type="project" value="UniProtKB-KW"/>
</dbReference>
<dbReference type="EMBL" id="JAMFTS010000001">
    <property type="protein sequence ID" value="KAJ4804998.1"/>
    <property type="molecule type" value="Genomic_DNA"/>
</dbReference>
<keyword evidence="2 6" id="KW-0349">Heme</keyword>
<keyword evidence="10" id="KW-1185">Reference proteome</keyword>
<evidence type="ECO:0000256" key="3">
    <source>
        <dbReference type="ARBA" id="ARBA00022723"/>
    </source>
</evidence>
<evidence type="ECO:0000256" key="6">
    <source>
        <dbReference type="PIRSR" id="PIRSR602401-1"/>
    </source>
</evidence>
<dbReference type="PRINTS" id="PR00385">
    <property type="entry name" value="P450"/>
</dbReference>
<gene>
    <name evidence="9" type="ORF">LUZ62_017564</name>
</gene>
<feature type="signal peptide" evidence="8">
    <location>
        <begin position="1"/>
        <end position="24"/>
    </location>
</feature>
<evidence type="ECO:0000313" key="9">
    <source>
        <dbReference type="EMBL" id="KAJ4804998.1"/>
    </source>
</evidence>
<keyword evidence="3 6" id="KW-0479">Metal-binding</keyword>
<evidence type="ECO:0000256" key="2">
    <source>
        <dbReference type="ARBA" id="ARBA00022617"/>
    </source>
</evidence>
<dbReference type="InterPro" id="IPR001128">
    <property type="entry name" value="Cyt_P450"/>
</dbReference>